<feature type="region of interest" description="Disordered" evidence="1">
    <location>
        <begin position="488"/>
        <end position="512"/>
    </location>
</feature>
<gene>
    <name evidence="2" type="ORF">RIMI_LOCUS2129278</name>
</gene>
<feature type="compositionally biased region" description="Polar residues" evidence="1">
    <location>
        <begin position="495"/>
        <end position="508"/>
    </location>
</feature>
<feature type="region of interest" description="Disordered" evidence="1">
    <location>
        <begin position="273"/>
        <end position="292"/>
    </location>
</feature>
<dbReference type="PANTHER" id="PTHR46253:SF3">
    <property type="entry name" value="TGF-BETA-ACTIVATED KINASE 1 AND MAP3K7-BINDING PROTEIN 3"/>
    <property type="match status" value="1"/>
</dbReference>
<dbReference type="Gene3D" id="1.10.8.10">
    <property type="entry name" value="DNA helicase RuvA subunit, C-terminal domain"/>
    <property type="match status" value="1"/>
</dbReference>
<accession>A0ABN9KU45</accession>
<dbReference type="EMBL" id="CAUEEQ010002903">
    <property type="protein sequence ID" value="CAJ0923977.1"/>
    <property type="molecule type" value="Genomic_DNA"/>
</dbReference>
<feature type="compositionally biased region" description="Polar residues" evidence="1">
    <location>
        <begin position="389"/>
        <end position="437"/>
    </location>
</feature>
<dbReference type="Proteomes" id="UP001176940">
    <property type="component" value="Unassembled WGS sequence"/>
</dbReference>
<evidence type="ECO:0000313" key="3">
    <source>
        <dbReference type="Proteomes" id="UP001176940"/>
    </source>
</evidence>
<sequence>MQSRLAHAQYALPNCGQSRKALVRMRRCTMSQKYLAVFRDIVRRCMRTNAFRLCPQLGKAYCACARRDCIAHACTTEETESHSRQYCGQRERKGCMKEQKTPPIGTLTEPDKFSCKTAAESAQRSDMLRNVNRCVSVQFFRSVCTAIFVSHNIGGLSTALQNAEDKPLMTNNGNIEACCRALSKESCKYLYMEGHNPEDSRTNGNLLHINLGIHSGSNFQGGDGTPMNGRPLVHSSSDGHIDPQRASGKFICLVEPHSAPAIVAQNFNPFFLNDQSRNSPTPPPLQQQGVNSSMQASLPTYMHLPRYSPNPITVTVSQNIPAAHNVPRALQIVPQVQNNPYGTPNSIYIRQSTQNSPGRQTPQNSPWAQSPSVPMPNYSPCPLPLYSQGYQPTQYSPKQSPIPQPSFCSPPTSKCTSPYGSPQHQVQPNALGHQTSHVFLPPSPSASPHSFQQAPPPYPKQPSLSYLPYGSGINKSPMNKIEITVESPQRPGTAMNRSPSPINNQSSQRSHHSAYASNARFFKNYCCTGSYGKSFKHCGPRASSRSSRTNTAYFINANTWYRKRYSEIPQKFKFGLG</sequence>
<comment type="caution">
    <text evidence="2">The sequence shown here is derived from an EMBL/GenBank/DDBJ whole genome shotgun (WGS) entry which is preliminary data.</text>
</comment>
<dbReference type="PANTHER" id="PTHR46253">
    <property type="entry name" value="TGF-BETA-ACTIVATED KINASE 1 AND MAP3K7-BINDING PROTEIN TAB"/>
    <property type="match status" value="1"/>
</dbReference>
<feature type="region of interest" description="Disordered" evidence="1">
    <location>
        <begin position="389"/>
        <end position="462"/>
    </location>
</feature>
<feature type="compositionally biased region" description="Polar residues" evidence="1">
    <location>
        <begin position="343"/>
        <end position="372"/>
    </location>
</feature>
<evidence type="ECO:0000313" key="2">
    <source>
        <dbReference type="EMBL" id="CAJ0923977.1"/>
    </source>
</evidence>
<feature type="region of interest" description="Disordered" evidence="1">
    <location>
        <begin position="343"/>
        <end position="374"/>
    </location>
</feature>
<proteinExistence type="predicted"/>
<protein>
    <submittedName>
        <fullName evidence="2">Uncharacterized protein</fullName>
    </submittedName>
</protein>
<evidence type="ECO:0000256" key="1">
    <source>
        <dbReference type="SAM" id="MobiDB-lite"/>
    </source>
</evidence>
<organism evidence="2 3">
    <name type="scientific">Ranitomeya imitator</name>
    <name type="common">mimic poison frog</name>
    <dbReference type="NCBI Taxonomy" id="111125"/>
    <lineage>
        <taxon>Eukaryota</taxon>
        <taxon>Metazoa</taxon>
        <taxon>Chordata</taxon>
        <taxon>Craniata</taxon>
        <taxon>Vertebrata</taxon>
        <taxon>Euteleostomi</taxon>
        <taxon>Amphibia</taxon>
        <taxon>Batrachia</taxon>
        <taxon>Anura</taxon>
        <taxon>Neobatrachia</taxon>
        <taxon>Hyloidea</taxon>
        <taxon>Dendrobatidae</taxon>
        <taxon>Dendrobatinae</taxon>
        <taxon>Ranitomeya</taxon>
    </lineage>
</organism>
<keyword evidence="3" id="KW-1185">Reference proteome</keyword>
<name>A0ABN9KU45_9NEOB</name>
<reference evidence="2" key="1">
    <citation type="submission" date="2023-07" db="EMBL/GenBank/DDBJ databases">
        <authorList>
            <person name="Stuckert A."/>
        </authorList>
    </citation>
    <scope>NUCLEOTIDE SEQUENCE</scope>
</reference>